<keyword evidence="3" id="KW-1185">Reference proteome</keyword>
<dbReference type="AlphaFoldDB" id="A0AAD8K4S3"/>
<dbReference type="Proteomes" id="UP001229421">
    <property type="component" value="Unassembled WGS sequence"/>
</dbReference>
<feature type="transmembrane region" description="Helical" evidence="1">
    <location>
        <begin position="12"/>
        <end position="32"/>
    </location>
</feature>
<evidence type="ECO:0000313" key="2">
    <source>
        <dbReference type="EMBL" id="KAK1416182.1"/>
    </source>
</evidence>
<sequence length="79" mass="8837">MIEQGKVKHLWSYSFWSSLLLGIATMVSILLHQVASDTKGGSRVLSLMGFSITIFEVFIIGHVSQAEASRRFHVDLSDR</sequence>
<feature type="transmembrane region" description="Helical" evidence="1">
    <location>
        <begin position="44"/>
        <end position="63"/>
    </location>
</feature>
<evidence type="ECO:0000313" key="3">
    <source>
        <dbReference type="Proteomes" id="UP001229421"/>
    </source>
</evidence>
<proteinExistence type="predicted"/>
<reference evidence="2" key="1">
    <citation type="journal article" date="2023" name="bioRxiv">
        <title>Improved chromosome-level genome assembly for marigold (Tagetes erecta).</title>
        <authorList>
            <person name="Jiang F."/>
            <person name="Yuan L."/>
            <person name="Wang S."/>
            <person name="Wang H."/>
            <person name="Xu D."/>
            <person name="Wang A."/>
            <person name="Fan W."/>
        </authorList>
    </citation>
    <scope>NUCLEOTIDE SEQUENCE</scope>
    <source>
        <strain evidence="2">WSJ</strain>
        <tissue evidence="2">Leaf</tissue>
    </source>
</reference>
<comment type="caution">
    <text evidence="2">The sequence shown here is derived from an EMBL/GenBank/DDBJ whole genome shotgun (WGS) entry which is preliminary data.</text>
</comment>
<organism evidence="2 3">
    <name type="scientific">Tagetes erecta</name>
    <name type="common">African marigold</name>
    <dbReference type="NCBI Taxonomy" id="13708"/>
    <lineage>
        <taxon>Eukaryota</taxon>
        <taxon>Viridiplantae</taxon>
        <taxon>Streptophyta</taxon>
        <taxon>Embryophyta</taxon>
        <taxon>Tracheophyta</taxon>
        <taxon>Spermatophyta</taxon>
        <taxon>Magnoliopsida</taxon>
        <taxon>eudicotyledons</taxon>
        <taxon>Gunneridae</taxon>
        <taxon>Pentapetalae</taxon>
        <taxon>asterids</taxon>
        <taxon>campanulids</taxon>
        <taxon>Asterales</taxon>
        <taxon>Asteraceae</taxon>
        <taxon>Asteroideae</taxon>
        <taxon>Heliantheae alliance</taxon>
        <taxon>Tageteae</taxon>
        <taxon>Tagetes</taxon>
    </lineage>
</organism>
<accession>A0AAD8K4S3</accession>
<name>A0AAD8K4S3_TARER</name>
<keyword evidence="1" id="KW-0812">Transmembrane</keyword>
<evidence type="ECO:0000256" key="1">
    <source>
        <dbReference type="SAM" id="Phobius"/>
    </source>
</evidence>
<dbReference type="EMBL" id="JAUHHV010000008">
    <property type="protein sequence ID" value="KAK1416182.1"/>
    <property type="molecule type" value="Genomic_DNA"/>
</dbReference>
<keyword evidence="1" id="KW-1133">Transmembrane helix</keyword>
<keyword evidence="1" id="KW-0472">Membrane</keyword>
<protein>
    <submittedName>
        <fullName evidence="2">Uncharacterized protein</fullName>
    </submittedName>
</protein>
<gene>
    <name evidence="2" type="ORF">QVD17_31971</name>
</gene>